<evidence type="ECO:0000313" key="2">
    <source>
        <dbReference type="EMBL" id="VVV05774.1"/>
    </source>
</evidence>
<dbReference type="InterPro" id="IPR035919">
    <property type="entry name" value="EAL_sf"/>
</dbReference>
<dbReference type="CDD" id="cd01948">
    <property type="entry name" value="EAL"/>
    <property type="match status" value="1"/>
</dbReference>
<dbReference type="Gene3D" id="3.20.20.450">
    <property type="entry name" value="EAL domain"/>
    <property type="match status" value="1"/>
</dbReference>
<evidence type="ECO:0000259" key="1">
    <source>
        <dbReference type="PROSITE" id="PS50883"/>
    </source>
</evidence>
<dbReference type="GO" id="GO:0071111">
    <property type="term" value="F:cyclic-guanylate-specific phosphodiesterase activity"/>
    <property type="evidence" value="ECO:0007669"/>
    <property type="project" value="InterPro"/>
</dbReference>
<dbReference type="PANTHER" id="PTHR33121">
    <property type="entry name" value="CYCLIC DI-GMP PHOSPHODIESTERASE PDEF"/>
    <property type="match status" value="1"/>
</dbReference>
<gene>
    <name evidence="2" type="primary">dosP</name>
    <name evidence="2" type="ORF">AW0309160_03257</name>
</gene>
<dbReference type="PANTHER" id="PTHR33121:SF71">
    <property type="entry name" value="OXYGEN SENSOR PROTEIN DOSP"/>
    <property type="match status" value="1"/>
</dbReference>
<reference evidence="2" key="1">
    <citation type="submission" date="2019-09" db="EMBL/GenBank/DDBJ databases">
        <authorList>
            <person name="Hjerde E."/>
        </authorList>
    </citation>
    <scope>NUCLEOTIDE SEQUENCE</scope>
    <source>
        <strain evidence="2">06/09/160</strain>
    </source>
</reference>
<organism evidence="2">
    <name type="scientific">Aliivibrio wodanis</name>
    <dbReference type="NCBI Taxonomy" id="80852"/>
    <lineage>
        <taxon>Bacteria</taxon>
        <taxon>Pseudomonadati</taxon>
        <taxon>Pseudomonadota</taxon>
        <taxon>Gammaproteobacteria</taxon>
        <taxon>Vibrionales</taxon>
        <taxon>Vibrionaceae</taxon>
        <taxon>Aliivibrio</taxon>
    </lineage>
</organism>
<dbReference type="SUPFAM" id="SSF141868">
    <property type="entry name" value="EAL domain-like"/>
    <property type="match status" value="1"/>
</dbReference>
<feature type="domain" description="EAL" evidence="1">
    <location>
        <begin position="1"/>
        <end position="95"/>
    </location>
</feature>
<dbReference type="InterPro" id="IPR050706">
    <property type="entry name" value="Cyclic-di-GMP_PDE-like"/>
</dbReference>
<accession>A0A5Q4ZS51</accession>
<name>A0A5Q4ZS51_9GAMM</name>
<dbReference type="PROSITE" id="PS50883">
    <property type="entry name" value="EAL"/>
    <property type="match status" value="1"/>
</dbReference>
<dbReference type="EMBL" id="LR721751">
    <property type="protein sequence ID" value="VVV05774.1"/>
    <property type="molecule type" value="Genomic_DNA"/>
</dbReference>
<dbReference type="InterPro" id="IPR001633">
    <property type="entry name" value="EAL_dom"/>
</dbReference>
<dbReference type="Pfam" id="PF00563">
    <property type="entry name" value="EAL"/>
    <property type="match status" value="1"/>
</dbReference>
<dbReference type="AlphaFoldDB" id="A0A5Q4ZS51"/>
<proteinExistence type="predicted"/>
<sequence length="99" mass="11319">MCRLFLGSRNNLPITEIKIDRSFVDKLLSNKQSDTLVKAIIAIGSSCHMKVVAEGVETIEQHQKLKEYHCDLLQGYYFDKPLMIDDLVDRYGEKKTLAS</sequence>
<protein>
    <submittedName>
        <fullName evidence="2">Oxygen sensor protein DosP</fullName>
    </submittedName>
</protein>